<dbReference type="PANTHER" id="PTHR15020">
    <property type="entry name" value="FLAVIN REDUCTASE-RELATED"/>
    <property type="match status" value="1"/>
</dbReference>
<dbReference type="SUPFAM" id="SSF51735">
    <property type="entry name" value="NAD(P)-binding Rossmann-fold domains"/>
    <property type="match status" value="1"/>
</dbReference>
<protein>
    <submittedName>
        <fullName evidence="3">NADH dehydrogenase</fullName>
    </submittedName>
</protein>
<accession>A0ABS4UMS0</accession>
<feature type="compositionally biased region" description="Basic and acidic residues" evidence="1">
    <location>
        <begin position="241"/>
        <end position="255"/>
    </location>
</feature>
<comment type="caution">
    <text evidence="3">The sequence shown here is derived from an EMBL/GenBank/DDBJ whole genome shotgun (WGS) entry which is preliminary data.</text>
</comment>
<gene>
    <name evidence="3" type="ORF">JOF29_004026</name>
</gene>
<reference evidence="3 4" key="1">
    <citation type="submission" date="2021-03" db="EMBL/GenBank/DDBJ databases">
        <title>Sequencing the genomes of 1000 actinobacteria strains.</title>
        <authorList>
            <person name="Klenk H.-P."/>
        </authorList>
    </citation>
    <scope>NUCLEOTIDE SEQUENCE [LARGE SCALE GENOMIC DNA]</scope>
    <source>
        <strain evidence="3 4">DSM 18824</strain>
    </source>
</reference>
<feature type="domain" description="NAD(P)-binding" evidence="2">
    <location>
        <begin position="6"/>
        <end position="190"/>
    </location>
</feature>
<evidence type="ECO:0000259" key="2">
    <source>
        <dbReference type="Pfam" id="PF13460"/>
    </source>
</evidence>
<feature type="region of interest" description="Disordered" evidence="1">
    <location>
        <begin position="200"/>
        <end position="255"/>
    </location>
</feature>
<name>A0ABS4UMS0_9ACTN</name>
<organism evidence="3 4">
    <name type="scientific">Kribbella aluminosa</name>
    <dbReference type="NCBI Taxonomy" id="416017"/>
    <lineage>
        <taxon>Bacteria</taxon>
        <taxon>Bacillati</taxon>
        <taxon>Actinomycetota</taxon>
        <taxon>Actinomycetes</taxon>
        <taxon>Propionibacteriales</taxon>
        <taxon>Kribbellaceae</taxon>
        <taxon>Kribbella</taxon>
    </lineage>
</organism>
<evidence type="ECO:0000256" key="1">
    <source>
        <dbReference type="SAM" id="MobiDB-lite"/>
    </source>
</evidence>
<dbReference type="PANTHER" id="PTHR15020:SF50">
    <property type="entry name" value="UPF0659 PROTEIN YMR090W"/>
    <property type="match status" value="1"/>
</dbReference>
<dbReference type="Proteomes" id="UP000755585">
    <property type="component" value="Unassembled WGS sequence"/>
</dbReference>
<sequence length="255" mass="26940">MIFVAGGTGRLGSIVVRRLVQRGERVRMLTRTPGTAPVNGCEVAVGDVRNHAAVAAALEGCDTAVWCVHGLLGGRGAGPDQIDRAACIATVDAAQRAGVRRFVLVSIKDAAPDHTSSLFRAKYAAEQHLRATGLDWTILRPTCFLELWLDIVRGRLGTGGPAVVLGPGENLLNVVSVVDVAAVVDHCLIEPSTIRRVLDVAGPRERHPRRTGSRSGRDCDQASATRRTAGDAISRRALRAGVRETGDPGGDAEHA</sequence>
<dbReference type="Pfam" id="PF13460">
    <property type="entry name" value="NAD_binding_10"/>
    <property type="match status" value="1"/>
</dbReference>
<evidence type="ECO:0000313" key="3">
    <source>
        <dbReference type="EMBL" id="MBP2352943.1"/>
    </source>
</evidence>
<keyword evidence="4" id="KW-1185">Reference proteome</keyword>
<dbReference type="RefSeq" id="WP_209695613.1">
    <property type="nucleotide sequence ID" value="NZ_JAGINT010000001.1"/>
</dbReference>
<dbReference type="EMBL" id="JAGINT010000001">
    <property type="protein sequence ID" value="MBP2352943.1"/>
    <property type="molecule type" value="Genomic_DNA"/>
</dbReference>
<evidence type="ECO:0000313" key="4">
    <source>
        <dbReference type="Proteomes" id="UP000755585"/>
    </source>
</evidence>
<dbReference type="InterPro" id="IPR016040">
    <property type="entry name" value="NAD(P)-bd_dom"/>
</dbReference>
<dbReference type="InterPro" id="IPR036291">
    <property type="entry name" value="NAD(P)-bd_dom_sf"/>
</dbReference>
<dbReference type="Gene3D" id="3.40.50.720">
    <property type="entry name" value="NAD(P)-binding Rossmann-like Domain"/>
    <property type="match status" value="1"/>
</dbReference>
<proteinExistence type="predicted"/>